<keyword evidence="1" id="KW-0472">Membrane</keyword>
<gene>
    <name evidence="2" type="ORF">DHEL01_v213127</name>
</gene>
<evidence type="ECO:0000313" key="2">
    <source>
        <dbReference type="EMBL" id="POS68479.1"/>
    </source>
</evidence>
<keyword evidence="1" id="KW-1133">Transmembrane helix</keyword>
<dbReference type="Proteomes" id="UP000094444">
    <property type="component" value="Unassembled WGS sequence"/>
</dbReference>
<keyword evidence="1" id="KW-0812">Transmembrane</keyword>
<proteinExistence type="predicted"/>
<feature type="transmembrane region" description="Helical" evidence="1">
    <location>
        <begin position="82"/>
        <end position="102"/>
    </location>
</feature>
<organism evidence="2 3">
    <name type="scientific">Diaporthe helianthi</name>
    <dbReference type="NCBI Taxonomy" id="158607"/>
    <lineage>
        <taxon>Eukaryota</taxon>
        <taxon>Fungi</taxon>
        <taxon>Dikarya</taxon>
        <taxon>Ascomycota</taxon>
        <taxon>Pezizomycotina</taxon>
        <taxon>Sordariomycetes</taxon>
        <taxon>Sordariomycetidae</taxon>
        <taxon>Diaporthales</taxon>
        <taxon>Diaporthaceae</taxon>
        <taxon>Diaporthe</taxon>
    </lineage>
</organism>
<dbReference type="OrthoDB" id="421671at2759"/>
<accession>A0A2P5HE21</accession>
<evidence type="ECO:0000313" key="3">
    <source>
        <dbReference type="Proteomes" id="UP000094444"/>
    </source>
</evidence>
<dbReference type="EMBL" id="MAVT02005686">
    <property type="protein sequence ID" value="POS68479.1"/>
    <property type="molecule type" value="Genomic_DNA"/>
</dbReference>
<protein>
    <submittedName>
        <fullName evidence="2">Uncharacterized protein</fullName>
    </submittedName>
</protein>
<dbReference type="InParanoid" id="A0A2P5HE21"/>
<name>A0A2P5HE21_DIAHE</name>
<comment type="caution">
    <text evidence="2">The sequence shown here is derived from an EMBL/GenBank/DDBJ whole genome shotgun (WGS) entry which is preliminary data.</text>
</comment>
<keyword evidence="3" id="KW-1185">Reference proteome</keyword>
<dbReference type="AlphaFoldDB" id="A0A2P5HE21"/>
<reference evidence="2" key="1">
    <citation type="submission" date="2017-09" db="EMBL/GenBank/DDBJ databases">
        <title>Polyketide synthases of a Diaporthe helianthi virulent isolate.</title>
        <authorList>
            <person name="Baroncelli R."/>
        </authorList>
    </citation>
    <scope>NUCLEOTIDE SEQUENCE [LARGE SCALE GENOMIC DNA]</scope>
    <source>
        <strain evidence="2">7/96</strain>
    </source>
</reference>
<evidence type="ECO:0000256" key="1">
    <source>
        <dbReference type="SAM" id="Phobius"/>
    </source>
</evidence>
<sequence length="171" mass="18122">MPRSKALVETAYLLHRIAPGTRRHQTRRLDSTATCRNALDILKQQPTHQAATSSFQSFQSFQSSPARHYATGRSRPGPLGTAFLLFPAAAIGAGVLTGYVSLNPFSTTAKASSSSAGSMSSKLIPANPADVMVIRNITPNVVTFSVPFKRFGTIPVGGRGTVGEFFGVGLL</sequence>